<accession>A0ABR9QS26</accession>
<dbReference type="RefSeq" id="WP_193529284.1">
    <property type="nucleotide sequence ID" value="NZ_JADCJZ010000001.1"/>
</dbReference>
<dbReference type="Proteomes" id="UP001194273">
    <property type="component" value="Unassembled WGS sequence"/>
</dbReference>
<sequence length="148" mass="15606">MMRLRTVATALFLACSLALPGCGATPAGAVVFEETVSPNEEYVSSEEDVVYYTVRVTQAAPGTATVSAESNSGFFEPVSYEIECDGRLSADDVSVEWTTLMGGTEPSEDDQIAVAEVSVRAGDGSSYERKISFVTRALEMAAEATPSA</sequence>
<feature type="signal peptide" evidence="1">
    <location>
        <begin position="1"/>
        <end position="23"/>
    </location>
</feature>
<proteinExistence type="predicted"/>
<reference evidence="2 3" key="1">
    <citation type="submission" date="2020-10" db="EMBL/GenBank/DDBJ databases">
        <title>ChiBAC.</title>
        <authorList>
            <person name="Zenner C."/>
            <person name="Hitch T.C.A."/>
            <person name="Clavel T."/>
        </authorList>
    </citation>
    <scope>NUCLEOTIDE SEQUENCE [LARGE SCALE GENOMIC DNA]</scope>
    <source>
        <strain evidence="2 3">DSM 107455</strain>
    </source>
</reference>
<name>A0ABR9QS26_9ACTN</name>
<evidence type="ECO:0000256" key="1">
    <source>
        <dbReference type="SAM" id="SignalP"/>
    </source>
</evidence>
<dbReference type="EMBL" id="JADCJZ010000001">
    <property type="protein sequence ID" value="MBE5023876.1"/>
    <property type="molecule type" value="Genomic_DNA"/>
</dbReference>
<evidence type="ECO:0000313" key="2">
    <source>
        <dbReference type="EMBL" id="MBE5023876.1"/>
    </source>
</evidence>
<feature type="chain" id="PRO_5045834294" evidence="1">
    <location>
        <begin position="24"/>
        <end position="148"/>
    </location>
</feature>
<keyword evidence="1" id="KW-0732">Signal</keyword>
<keyword evidence="3" id="KW-1185">Reference proteome</keyword>
<organism evidence="2 3">
    <name type="scientific">Thermophilibacter gallinarum</name>
    <dbReference type="NCBI Taxonomy" id="2779357"/>
    <lineage>
        <taxon>Bacteria</taxon>
        <taxon>Bacillati</taxon>
        <taxon>Actinomycetota</taxon>
        <taxon>Coriobacteriia</taxon>
        <taxon>Coriobacteriales</taxon>
        <taxon>Atopobiaceae</taxon>
        <taxon>Thermophilibacter</taxon>
    </lineage>
</organism>
<comment type="caution">
    <text evidence="2">The sequence shown here is derived from an EMBL/GenBank/DDBJ whole genome shotgun (WGS) entry which is preliminary data.</text>
</comment>
<protein>
    <submittedName>
        <fullName evidence="2">Uncharacterized protein</fullName>
    </submittedName>
</protein>
<evidence type="ECO:0000313" key="3">
    <source>
        <dbReference type="Proteomes" id="UP001194273"/>
    </source>
</evidence>
<gene>
    <name evidence="2" type="ORF">INF26_03285</name>
</gene>